<gene>
    <name evidence="2" type="ORF">BpHYR1_048038</name>
</gene>
<protein>
    <submittedName>
        <fullName evidence="2">Uncharacterized protein</fullName>
    </submittedName>
</protein>
<dbReference type="Proteomes" id="UP000276133">
    <property type="component" value="Unassembled WGS sequence"/>
</dbReference>
<comment type="caution">
    <text evidence="2">The sequence shown here is derived from an EMBL/GenBank/DDBJ whole genome shotgun (WGS) entry which is preliminary data.</text>
</comment>
<dbReference type="AlphaFoldDB" id="A0A3M7T9J1"/>
<proteinExistence type="predicted"/>
<name>A0A3M7T9J1_BRAPC</name>
<keyword evidence="3" id="KW-1185">Reference proteome</keyword>
<keyword evidence="1" id="KW-0732">Signal</keyword>
<organism evidence="2 3">
    <name type="scientific">Brachionus plicatilis</name>
    <name type="common">Marine rotifer</name>
    <name type="synonym">Brachionus muelleri</name>
    <dbReference type="NCBI Taxonomy" id="10195"/>
    <lineage>
        <taxon>Eukaryota</taxon>
        <taxon>Metazoa</taxon>
        <taxon>Spiralia</taxon>
        <taxon>Gnathifera</taxon>
        <taxon>Rotifera</taxon>
        <taxon>Eurotatoria</taxon>
        <taxon>Monogononta</taxon>
        <taxon>Pseudotrocha</taxon>
        <taxon>Ploima</taxon>
        <taxon>Brachionidae</taxon>
        <taxon>Brachionus</taxon>
    </lineage>
</organism>
<evidence type="ECO:0000313" key="3">
    <source>
        <dbReference type="Proteomes" id="UP000276133"/>
    </source>
</evidence>
<reference evidence="2 3" key="1">
    <citation type="journal article" date="2018" name="Sci. Rep.">
        <title>Genomic signatures of local adaptation to the degree of environmental predictability in rotifers.</title>
        <authorList>
            <person name="Franch-Gras L."/>
            <person name="Hahn C."/>
            <person name="Garcia-Roger E.M."/>
            <person name="Carmona M.J."/>
            <person name="Serra M."/>
            <person name="Gomez A."/>
        </authorList>
    </citation>
    <scope>NUCLEOTIDE SEQUENCE [LARGE SCALE GENOMIC DNA]</scope>
    <source>
        <strain evidence="2">HYR1</strain>
    </source>
</reference>
<sequence length="59" mass="6419">MSLKLSLILLLLDQILGAGIFVEIKTNKFAAHCAIPDIFGLFIQHNRVPATSQIVINTG</sequence>
<dbReference type="EMBL" id="REGN01000060">
    <property type="protein sequence ID" value="RNA44773.1"/>
    <property type="molecule type" value="Genomic_DNA"/>
</dbReference>
<evidence type="ECO:0000313" key="2">
    <source>
        <dbReference type="EMBL" id="RNA44773.1"/>
    </source>
</evidence>
<accession>A0A3M7T9J1</accession>
<evidence type="ECO:0000256" key="1">
    <source>
        <dbReference type="SAM" id="SignalP"/>
    </source>
</evidence>
<feature type="chain" id="PRO_5017953697" evidence="1">
    <location>
        <begin position="18"/>
        <end position="59"/>
    </location>
</feature>
<feature type="signal peptide" evidence="1">
    <location>
        <begin position="1"/>
        <end position="17"/>
    </location>
</feature>